<reference evidence="11" key="1">
    <citation type="submission" date="2022-11" db="UniProtKB">
        <authorList>
            <consortium name="EnsemblMetazoa"/>
        </authorList>
    </citation>
    <scope>IDENTIFICATION</scope>
</reference>
<dbReference type="GO" id="GO:0005886">
    <property type="term" value="C:plasma membrane"/>
    <property type="evidence" value="ECO:0007669"/>
    <property type="project" value="UniProtKB-SubCell"/>
</dbReference>
<dbReference type="InterPro" id="IPR017452">
    <property type="entry name" value="GPCR_Rhodpsn_7TM"/>
</dbReference>
<comment type="subcellular location">
    <subcellularLocation>
        <location evidence="1">Cell membrane</location>
        <topology evidence="1">Multi-pass membrane protein</topology>
    </subcellularLocation>
</comment>
<dbReference type="PANTHER" id="PTHR24228:SF72">
    <property type="entry name" value="G-PROTEIN COUPLED RECEPTORS FAMILY 1 PROFILE DOMAIN-CONTAINING PROTEIN"/>
    <property type="match status" value="1"/>
</dbReference>
<keyword evidence="6 9" id="KW-0472">Membrane</keyword>
<evidence type="ECO:0000256" key="6">
    <source>
        <dbReference type="ARBA" id="ARBA00023136"/>
    </source>
</evidence>
<sequence>MNNSTRSQPFEFSDYNQRVVVAMLILITSVVGIIGNSLVIIAVLLSKVLKSTTIAFIVNMSTAHLMCSLVLPWDVVALLSTGDLPRGDREWICSVTTVVVSITIGCGIYTLASLALNHLLLIARPTTTYLKIFTPKKIAVWLMVTWLIPIFVIVLPPLINVGKVGFNEKFHLCGTKSSDQAGFKTYNFIRVFGLYPIPLVCIIVCYSHIWRLLRCPAQEPNFSTVGRGGILNTDVSGAGSDSARSASASLDTISPTHMINKTMPFVVGGFIVLLLPYAVCLFISSFEPAVPYATAILFSSCCVNPIFYGIRHRDFKNVYGCIWCRRWNDIPQPSAFLNSAVRRIKSQGKEAVGLHTE</sequence>
<dbReference type="RefSeq" id="XP_038045120.1">
    <property type="nucleotide sequence ID" value="XM_038189192.1"/>
</dbReference>
<evidence type="ECO:0000256" key="7">
    <source>
        <dbReference type="ARBA" id="ARBA00023170"/>
    </source>
</evidence>
<evidence type="ECO:0000256" key="1">
    <source>
        <dbReference type="ARBA" id="ARBA00004651"/>
    </source>
</evidence>
<dbReference type="InterPro" id="IPR000276">
    <property type="entry name" value="GPCR_Rhodpsn"/>
</dbReference>
<feature type="transmembrane region" description="Helical" evidence="9">
    <location>
        <begin position="292"/>
        <end position="310"/>
    </location>
</feature>
<evidence type="ECO:0000256" key="2">
    <source>
        <dbReference type="ARBA" id="ARBA00022475"/>
    </source>
</evidence>
<feature type="transmembrane region" description="Helical" evidence="9">
    <location>
        <begin position="91"/>
        <end position="117"/>
    </location>
</feature>
<evidence type="ECO:0000256" key="9">
    <source>
        <dbReference type="SAM" id="Phobius"/>
    </source>
</evidence>
<feature type="transmembrane region" description="Helical" evidence="9">
    <location>
        <begin position="52"/>
        <end position="71"/>
    </location>
</feature>
<dbReference type="PANTHER" id="PTHR24228">
    <property type="entry name" value="B2 BRADYKININ RECEPTOR/ANGIOTENSIN II RECEPTOR"/>
    <property type="match status" value="1"/>
</dbReference>
<dbReference type="PROSITE" id="PS50262">
    <property type="entry name" value="G_PROTEIN_RECEP_F1_2"/>
    <property type="match status" value="1"/>
</dbReference>
<evidence type="ECO:0000313" key="11">
    <source>
        <dbReference type="EnsemblMetazoa" id="XP_038045120.1"/>
    </source>
</evidence>
<dbReference type="Pfam" id="PF00001">
    <property type="entry name" value="7tm_1"/>
    <property type="match status" value="1"/>
</dbReference>
<accession>A0A913Z336</accession>
<evidence type="ECO:0000256" key="5">
    <source>
        <dbReference type="ARBA" id="ARBA00023040"/>
    </source>
</evidence>
<feature type="transmembrane region" description="Helical" evidence="9">
    <location>
        <begin position="188"/>
        <end position="209"/>
    </location>
</feature>
<keyword evidence="7" id="KW-0675">Receptor</keyword>
<dbReference type="Proteomes" id="UP000887568">
    <property type="component" value="Unplaced"/>
</dbReference>
<dbReference type="EnsemblMetazoa" id="XM_038189192.1">
    <property type="protein sequence ID" value="XP_038045120.1"/>
    <property type="gene ID" value="LOC119719697"/>
</dbReference>
<keyword evidence="5" id="KW-0297">G-protein coupled receptor</keyword>
<protein>
    <recommendedName>
        <fullName evidence="10">G-protein coupled receptors family 1 profile domain-containing protein</fullName>
    </recommendedName>
</protein>
<dbReference type="CDD" id="cd00637">
    <property type="entry name" value="7tm_classA_rhodopsin-like"/>
    <property type="match status" value="1"/>
</dbReference>
<evidence type="ECO:0000256" key="3">
    <source>
        <dbReference type="ARBA" id="ARBA00022692"/>
    </source>
</evidence>
<proteinExistence type="predicted"/>
<keyword evidence="2" id="KW-1003">Cell membrane</keyword>
<feature type="transmembrane region" description="Helical" evidence="9">
    <location>
        <begin position="138"/>
        <end position="159"/>
    </location>
</feature>
<dbReference type="OrthoDB" id="10148204at2759"/>
<organism evidence="11 12">
    <name type="scientific">Patiria miniata</name>
    <name type="common">Bat star</name>
    <name type="synonym">Asterina miniata</name>
    <dbReference type="NCBI Taxonomy" id="46514"/>
    <lineage>
        <taxon>Eukaryota</taxon>
        <taxon>Metazoa</taxon>
        <taxon>Echinodermata</taxon>
        <taxon>Eleutherozoa</taxon>
        <taxon>Asterozoa</taxon>
        <taxon>Asteroidea</taxon>
        <taxon>Valvatacea</taxon>
        <taxon>Valvatida</taxon>
        <taxon>Asterinidae</taxon>
        <taxon>Patiria</taxon>
    </lineage>
</organism>
<evidence type="ECO:0000259" key="10">
    <source>
        <dbReference type="PROSITE" id="PS50262"/>
    </source>
</evidence>
<evidence type="ECO:0000313" key="12">
    <source>
        <dbReference type="Proteomes" id="UP000887568"/>
    </source>
</evidence>
<dbReference type="Gene3D" id="1.20.1070.10">
    <property type="entry name" value="Rhodopsin 7-helix transmembrane proteins"/>
    <property type="match status" value="1"/>
</dbReference>
<name>A0A913Z336_PATMI</name>
<keyword evidence="3 9" id="KW-0812">Transmembrane</keyword>
<evidence type="ECO:0000256" key="4">
    <source>
        <dbReference type="ARBA" id="ARBA00022989"/>
    </source>
</evidence>
<keyword evidence="12" id="KW-1185">Reference proteome</keyword>
<dbReference type="PRINTS" id="PR00237">
    <property type="entry name" value="GPCRRHODOPSN"/>
</dbReference>
<dbReference type="AlphaFoldDB" id="A0A913Z336"/>
<evidence type="ECO:0000256" key="8">
    <source>
        <dbReference type="ARBA" id="ARBA00023224"/>
    </source>
</evidence>
<feature type="domain" description="G-protein coupled receptors family 1 profile" evidence="10">
    <location>
        <begin position="35"/>
        <end position="308"/>
    </location>
</feature>
<keyword evidence="8" id="KW-0807">Transducer</keyword>
<dbReference type="GO" id="GO:0004930">
    <property type="term" value="F:G protein-coupled receptor activity"/>
    <property type="evidence" value="ECO:0007669"/>
    <property type="project" value="UniProtKB-KW"/>
</dbReference>
<feature type="transmembrane region" description="Helical" evidence="9">
    <location>
        <begin position="20"/>
        <end position="45"/>
    </location>
</feature>
<dbReference type="OMA" id="ARRIRCC"/>
<keyword evidence="4 9" id="KW-1133">Transmembrane helix</keyword>
<dbReference type="SUPFAM" id="SSF81321">
    <property type="entry name" value="Family A G protein-coupled receptor-like"/>
    <property type="match status" value="1"/>
</dbReference>
<dbReference type="GeneID" id="119719697"/>
<feature type="transmembrane region" description="Helical" evidence="9">
    <location>
        <begin position="265"/>
        <end position="286"/>
    </location>
</feature>